<keyword evidence="2" id="KW-1185">Reference proteome</keyword>
<evidence type="ECO:0000313" key="2">
    <source>
        <dbReference type="Proteomes" id="UP001345827"/>
    </source>
</evidence>
<organism evidence="1 2">
    <name type="scientific">Vermiconidia calcicola</name>
    <dbReference type="NCBI Taxonomy" id="1690605"/>
    <lineage>
        <taxon>Eukaryota</taxon>
        <taxon>Fungi</taxon>
        <taxon>Dikarya</taxon>
        <taxon>Ascomycota</taxon>
        <taxon>Pezizomycotina</taxon>
        <taxon>Dothideomycetes</taxon>
        <taxon>Dothideomycetidae</taxon>
        <taxon>Mycosphaerellales</taxon>
        <taxon>Extremaceae</taxon>
        <taxon>Vermiconidia</taxon>
    </lineage>
</organism>
<proteinExistence type="predicted"/>
<dbReference type="EMBL" id="JAXLQG010000003">
    <property type="protein sequence ID" value="KAK5542006.1"/>
    <property type="molecule type" value="Genomic_DNA"/>
</dbReference>
<comment type="caution">
    <text evidence="1">The sequence shown here is derived from an EMBL/GenBank/DDBJ whole genome shotgun (WGS) entry which is preliminary data.</text>
</comment>
<evidence type="ECO:0000313" key="1">
    <source>
        <dbReference type="EMBL" id="KAK5542006.1"/>
    </source>
</evidence>
<sequence length="187" mass="21022">MENSSPNCRHGYPARSCLPEHANLYPQPFSNVDPFAQPFNNVDPFAQNGYGLNSSLSGALQFQPWATEAGASFLDNPTTIRQPDVDWGMWPSDLSIHCGKSYRNKGDRDRHVREAHTHRKRYLCHIAMCPRGVEGNGFARMTQLVVHLTGGSHKMGYDAARFEAARHNHNHNHNHIRNVDVNAASNH</sequence>
<name>A0AAV9QEF1_9PEZI</name>
<reference evidence="1 2" key="1">
    <citation type="submission" date="2023-06" db="EMBL/GenBank/DDBJ databases">
        <title>Black Yeasts Isolated from many extreme environments.</title>
        <authorList>
            <person name="Coleine C."/>
            <person name="Stajich J.E."/>
            <person name="Selbmann L."/>
        </authorList>
    </citation>
    <scope>NUCLEOTIDE SEQUENCE [LARGE SCALE GENOMIC DNA]</scope>
    <source>
        <strain evidence="1 2">CCFEE 5887</strain>
    </source>
</reference>
<dbReference type="AlphaFoldDB" id="A0AAV9QEF1"/>
<dbReference type="Gene3D" id="3.30.160.60">
    <property type="entry name" value="Classic Zinc Finger"/>
    <property type="match status" value="1"/>
</dbReference>
<dbReference type="Proteomes" id="UP001345827">
    <property type="component" value="Unassembled WGS sequence"/>
</dbReference>
<evidence type="ECO:0008006" key="3">
    <source>
        <dbReference type="Google" id="ProtNLM"/>
    </source>
</evidence>
<gene>
    <name evidence="1" type="ORF">LTR25_001891</name>
</gene>
<protein>
    <recommendedName>
        <fullName evidence="3">C2H2-type domain-containing protein</fullName>
    </recommendedName>
</protein>
<accession>A0AAV9QEF1</accession>